<feature type="domain" description="AMP-dependent synthetase/ligase" evidence="10">
    <location>
        <begin position="66"/>
        <end position="430"/>
    </location>
</feature>
<evidence type="ECO:0000256" key="9">
    <source>
        <dbReference type="SAM" id="Phobius"/>
    </source>
</evidence>
<keyword evidence="5" id="KW-0436">Ligase</keyword>
<dbReference type="Pfam" id="PF00501">
    <property type="entry name" value="AMP-binding"/>
    <property type="match status" value="1"/>
</dbReference>
<organism evidence="12 13">
    <name type="scientific">Rubus argutus</name>
    <name type="common">Southern blackberry</name>
    <dbReference type="NCBI Taxonomy" id="59490"/>
    <lineage>
        <taxon>Eukaryota</taxon>
        <taxon>Viridiplantae</taxon>
        <taxon>Streptophyta</taxon>
        <taxon>Embryophyta</taxon>
        <taxon>Tracheophyta</taxon>
        <taxon>Spermatophyta</taxon>
        <taxon>Magnoliopsida</taxon>
        <taxon>eudicotyledons</taxon>
        <taxon>Gunneridae</taxon>
        <taxon>Pentapetalae</taxon>
        <taxon>rosids</taxon>
        <taxon>fabids</taxon>
        <taxon>Rosales</taxon>
        <taxon>Rosaceae</taxon>
        <taxon>Rosoideae</taxon>
        <taxon>Rosoideae incertae sedis</taxon>
        <taxon>Rubus</taxon>
    </lineage>
</organism>
<name>A0AAW1WU40_RUBAR</name>
<keyword evidence="7" id="KW-0067">ATP-binding</keyword>
<keyword evidence="4" id="KW-0963">Cytoplasm</keyword>
<evidence type="ECO:0000313" key="13">
    <source>
        <dbReference type="Proteomes" id="UP001457282"/>
    </source>
</evidence>
<evidence type="ECO:0000256" key="3">
    <source>
        <dbReference type="ARBA" id="ARBA00012959"/>
    </source>
</evidence>
<dbReference type="EMBL" id="JBEDUW010000005">
    <property type="protein sequence ID" value="KAK9928163.1"/>
    <property type="molecule type" value="Genomic_DNA"/>
</dbReference>
<comment type="subcellular location">
    <subcellularLocation>
        <location evidence="1">Cytoplasm</location>
    </subcellularLocation>
</comment>
<keyword evidence="9" id="KW-0812">Transmembrane</keyword>
<dbReference type="PROSITE" id="PS00455">
    <property type="entry name" value="AMP_BINDING"/>
    <property type="match status" value="1"/>
</dbReference>
<gene>
    <name evidence="12" type="ORF">M0R45_025309</name>
</gene>
<comment type="similarity">
    <text evidence="2">Belongs to the ATP-dependent AMP-binding enzyme family.</text>
</comment>
<dbReference type="InterPro" id="IPR025110">
    <property type="entry name" value="AMP-bd_C"/>
</dbReference>
<feature type="transmembrane region" description="Helical" evidence="9">
    <location>
        <begin position="260"/>
        <end position="283"/>
    </location>
</feature>
<dbReference type="GO" id="GO:0016207">
    <property type="term" value="F:4-coumarate-CoA ligase activity"/>
    <property type="evidence" value="ECO:0007669"/>
    <property type="project" value="UniProtKB-EC"/>
</dbReference>
<dbReference type="SUPFAM" id="SSF56801">
    <property type="entry name" value="Acetyl-CoA synthetase-like"/>
    <property type="match status" value="1"/>
</dbReference>
<evidence type="ECO:0000313" key="12">
    <source>
        <dbReference type="EMBL" id="KAK9928163.1"/>
    </source>
</evidence>
<keyword evidence="13" id="KW-1185">Reference proteome</keyword>
<comment type="caution">
    <text evidence="12">The sequence shown here is derived from an EMBL/GenBank/DDBJ whole genome shotgun (WGS) entry which is preliminary data.</text>
</comment>
<reference evidence="12 13" key="1">
    <citation type="journal article" date="2023" name="G3 (Bethesda)">
        <title>A chromosome-length genome assembly and annotation of blackberry (Rubus argutus, cv. 'Hillquist').</title>
        <authorList>
            <person name="Bruna T."/>
            <person name="Aryal R."/>
            <person name="Dudchenko O."/>
            <person name="Sargent D.J."/>
            <person name="Mead D."/>
            <person name="Buti M."/>
            <person name="Cavallini A."/>
            <person name="Hytonen T."/>
            <person name="Andres J."/>
            <person name="Pham M."/>
            <person name="Weisz D."/>
            <person name="Mascagni F."/>
            <person name="Usai G."/>
            <person name="Natali L."/>
            <person name="Bassil N."/>
            <person name="Fernandez G.E."/>
            <person name="Lomsadze A."/>
            <person name="Armour M."/>
            <person name="Olukolu B."/>
            <person name="Poorten T."/>
            <person name="Britton C."/>
            <person name="Davik J."/>
            <person name="Ashrafi H."/>
            <person name="Aiden E.L."/>
            <person name="Borodovsky M."/>
            <person name="Worthington M."/>
        </authorList>
    </citation>
    <scope>NUCLEOTIDE SEQUENCE [LARGE SCALE GENOMIC DNA]</scope>
    <source>
        <strain evidence="12">PI 553951</strain>
    </source>
</reference>
<feature type="transmembrane region" description="Helical" evidence="9">
    <location>
        <begin position="108"/>
        <end position="131"/>
    </location>
</feature>
<dbReference type="InterPro" id="IPR045851">
    <property type="entry name" value="AMP-bd_C_sf"/>
</dbReference>
<dbReference type="GO" id="GO:0005777">
    <property type="term" value="C:peroxisome"/>
    <property type="evidence" value="ECO:0007669"/>
    <property type="project" value="TreeGrafter"/>
</dbReference>
<keyword evidence="9" id="KW-0472">Membrane</keyword>
<dbReference type="InterPro" id="IPR020845">
    <property type="entry name" value="AMP-binding_CS"/>
</dbReference>
<evidence type="ECO:0000256" key="1">
    <source>
        <dbReference type="ARBA" id="ARBA00004496"/>
    </source>
</evidence>
<dbReference type="GO" id="GO:0005524">
    <property type="term" value="F:ATP binding"/>
    <property type="evidence" value="ECO:0007669"/>
    <property type="project" value="UniProtKB-KW"/>
</dbReference>
<evidence type="ECO:0000256" key="4">
    <source>
        <dbReference type="ARBA" id="ARBA00022490"/>
    </source>
</evidence>
<evidence type="ECO:0000259" key="10">
    <source>
        <dbReference type="Pfam" id="PF00501"/>
    </source>
</evidence>
<dbReference type="PANTHER" id="PTHR24096:SF149">
    <property type="entry name" value="AMP-BINDING DOMAIN-CONTAINING PROTEIN-RELATED"/>
    <property type="match status" value="1"/>
</dbReference>
<dbReference type="FunFam" id="3.40.50.12780:FF:000003">
    <property type="entry name" value="Long-chain-fatty-acid--CoA ligase FadD"/>
    <property type="match status" value="1"/>
</dbReference>
<dbReference type="CDD" id="cd05904">
    <property type="entry name" value="4CL"/>
    <property type="match status" value="1"/>
</dbReference>
<evidence type="ECO:0000256" key="2">
    <source>
        <dbReference type="ARBA" id="ARBA00006432"/>
    </source>
</evidence>
<evidence type="ECO:0000259" key="11">
    <source>
        <dbReference type="Pfam" id="PF13193"/>
    </source>
</evidence>
<dbReference type="Proteomes" id="UP001457282">
    <property type="component" value="Unassembled WGS sequence"/>
</dbReference>
<proteinExistence type="inferred from homology"/>
<dbReference type="Gene3D" id="3.40.50.12780">
    <property type="entry name" value="N-terminal domain of ligase-like"/>
    <property type="match status" value="1"/>
</dbReference>
<dbReference type="InterPro" id="IPR042099">
    <property type="entry name" value="ANL_N_sf"/>
</dbReference>
<dbReference type="Gene3D" id="3.30.300.30">
    <property type="match status" value="1"/>
</dbReference>
<dbReference type="AlphaFoldDB" id="A0AAW1WU40"/>
<accession>A0AAW1WU40</accession>
<dbReference type="EC" id="6.2.1.12" evidence="3"/>
<dbReference type="PANTHER" id="PTHR24096">
    <property type="entry name" value="LONG-CHAIN-FATTY-ACID--COA LIGASE"/>
    <property type="match status" value="1"/>
</dbReference>
<keyword evidence="6" id="KW-0547">Nucleotide-binding</keyword>
<keyword evidence="9" id="KW-1133">Transmembrane helix</keyword>
<dbReference type="GO" id="GO:0006744">
    <property type="term" value="P:ubiquinone biosynthetic process"/>
    <property type="evidence" value="ECO:0007669"/>
    <property type="project" value="TreeGrafter"/>
</dbReference>
<evidence type="ECO:0000256" key="5">
    <source>
        <dbReference type="ARBA" id="ARBA00022598"/>
    </source>
</evidence>
<feature type="domain" description="AMP-binding enzyme C-terminal" evidence="11">
    <location>
        <begin position="482"/>
        <end position="556"/>
    </location>
</feature>
<dbReference type="FunFam" id="3.30.300.30:FF:000007">
    <property type="entry name" value="4-coumarate--CoA ligase 2"/>
    <property type="match status" value="1"/>
</dbReference>
<evidence type="ECO:0000256" key="7">
    <source>
        <dbReference type="ARBA" id="ARBA00022840"/>
    </source>
</evidence>
<comment type="catalytic activity">
    <reaction evidence="8">
        <text>(E)-4-coumarate + ATP + CoA = (E)-4-coumaroyl-CoA + AMP + diphosphate</text>
        <dbReference type="Rhea" id="RHEA:19641"/>
        <dbReference type="ChEBI" id="CHEBI:12876"/>
        <dbReference type="ChEBI" id="CHEBI:30616"/>
        <dbReference type="ChEBI" id="CHEBI:33019"/>
        <dbReference type="ChEBI" id="CHEBI:57287"/>
        <dbReference type="ChEBI" id="CHEBI:85008"/>
        <dbReference type="ChEBI" id="CHEBI:456215"/>
        <dbReference type="EC" id="6.2.1.12"/>
    </reaction>
    <physiologicalReaction direction="left-to-right" evidence="8">
        <dbReference type="Rhea" id="RHEA:19642"/>
    </physiologicalReaction>
</comment>
<protein>
    <recommendedName>
        <fullName evidence="3">4-coumarate--CoA ligase</fullName>
        <ecNumber evidence="3">6.2.1.12</ecNumber>
    </recommendedName>
</protein>
<dbReference type="Pfam" id="PF13193">
    <property type="entry name" value="AMP-binding_C"/>
    <property type="match status" value="1"/>
</dbReference>
<evidence type="ECO:0000256" key="8">
    <source>
        <dbReference type="ARBA" id="ARBA00034252"/>
    </source>
</evidence>
<evidence type="ECO:0000256" key="6">
    <source>
        <dbReference type="ARBA" id="ARBA00022741"/>
    </source>
</evidence>
<sequence>MARTSSYNFNSQIPETPDIEKHKSLATQQHPWWFSPDTGIYHSQQPSINLPTDPFLDVVSFIFSHKHNGVSALVDSSSGFSISYSKLYSLVQSMASGLHKMGISQGDVVLLLLPNSIYYPIVFFGVLYIGAVVTTMNPLSSAAELKKQISDCNACLAFTGSENVDKLQAFGIPTIAVPENVVSDSKKEFFSIFHELVYGKFALAPRPVIKQQDTAAILYSSGTTGASKGVLVTHGNFIATVELFVRFEASQYEYSSLNNVYLAVLPMFHIYGLSLFVVGLLSLGSRIVVMKKFDLNETVKAIDRYKVTHFPVVPPILTALTKIAKDVGAHSLQSLKQVSCGAAPLSMKSIEDFAQILPHVDFIQGYGMTETTAVGTRGFNTEKVRKYSSIGLLAPNMQAKVVDWNTGSFLPPASIGELWLQGPSIMRGYLNNARETMSTIDDDGWLHTGDIVYFDEDGYLNICDRIKEIIKYKGFQIAPADLEAVLISHPEILDVAVTGAIDEECGEVPVAFVVRKHGSELSQEDVMDYVARQVSPYKKVRKVVFTHSIPRSAAGKILRRELRIFLASRL</sequence>
<dbReference type="InterPro" id="IPR000873">
    <property type="entry name" value="AMP-dep_synth/lig_dom"/>
</dbReference>